<dbReference type="GO" id="GO:0035721">
    <property type="term" value="P:intraciliary retrograde transport"/>
    <property type="evidence" value="ECO:0007669"/>
    <property type="project" value="TreeGrafter"/>
</dbReference>
<keyword evidence="4" id="KW-0282">Flagellum</keyword>
<evidence type="ECO:0000256" key="2">
    <source>
        <dbReference type="ARBA" id="ARBA00022794"/>
    </source>
</evidence>
<reference evidence="4 5" key="1">
    <citation type="journal article" date="2018" name="Gigascience">
        <title>Genomes of trombidid mites reveal novel predicted allergens and laterally-transferred genes associated with secondary metabolism.</title>
        <authorList>
            <person name="Dong X."/>
            <person name="Chaisiri K."/>
            <person name="Xia D."/>
            <person name="Armstrong S.D."/>
            <person name="Fang Y."/>
            <person name="Donnelly M.J."/>
            <person name="Kadowaki T."/>
            <person name="McGarry J.W."/>
            <person name="Darby A.C."/>
            <person name="Makepeace B.L."/>
        </authorList>
    </citation>
    <scope>NUCLEOTIDE SEQUENCE [LARGE SCALE GENOMIC DNA]</scope>
    <source>
        <strain evidence="4">UoL-UT</strain>
    </source>
</reference>
<proteinExistence type="inferred from homology"/>
<dbReference type="STRING" id="299467.A0A443S6J9"/>
<keyword evidence="2" id="KW-0970">Cilium biogenesis/degradation</keyword>
<name>A0A443S6J9_9ACAR</name>
<feature type="region of interest" description="Disordered" evidence="3">
    <location>
        <begin position="9"/>
        <end position="38"/>
    </location>
</feature>
<dbReference type="OrthoDB" id="206950at2759"/>
<sequence>MDIEDILEVNEKEQWLETRDSSSANRRRNATERRSKANSYIEIDDNPFINVISEASSNRNNVDKPKRKSALWSEELSNTTESESRNSSARLHKKSSSFDNETEVVPMIPDLEDVINEDFIKHTADAPKNADNRLISYKDLKQDVETSAAFASLDGIELTALTKTLIAPSELQEEDIHWNWDHLISEVACQMQQDTQLIDD</sequence>
<accession>A0A443S6J9</accession>
<protein>
    <submittedName>
        <fullName evidence="4">Intraflagellar transport protein 43-like protein</fullName>
    </submittedName>
</protein>
<dbReference type="Proteomes" id="UP000288716">
    <property type="component" value="Unassembled WGS sequence"/>
</dbReference>
<comment type="similarity">
    <text evidence="1">Belongs to the IFT43 family.</text>
</comment>
<dbReference type="GO" id="GO:0005929">
    <property type="term" value="C:cilium"/>
    <property type="evidence" value="ECO:0007669"/>
    <property type="project" value="TreeGrafter"/>
</dbReference>
<dbReference type="PANTHER" id="PTHR33724:SF1">
    <property type="entry name" value="INTRAFLAGELLAR TRANSPORT PROTEIN 43 HOMOLOG"/>
    <property type="match status" value="1"/>
</dbReference>
<feature type="compositionally biased region" description="Basic and acidic residues" evidence="3">
    <location>
        <begin position="9"/>
        <end position="20"/>
    </location>
</feature>
<evidence type="ECO:0000313" key="5">
    <source>
        <dbReference type="Proteomes" id="UP000288716"/>
    </source>
</evidence>
<keyword evidence="4" id="KW-0966">Cell projection</keyword>
<dbReference type="Pfam" id="PF15305">
    <property type="entry name" value="IFT43"/>
    <property type="match status" value="1"/>
</dbReference>
<evidence type="ECO:0000256" key="1">
    <source>
        <dbReference type="ARBA" id="ARBA00007563"/>
    </source>
</evidence>
<dbReference type="GO" id="GO:0030991">
    <property type="term" value="C:intraciliary transport particle A"/>
    <property type="evidence" value="ECO:0007669"/>
    <property type="project" value="InterPro"/>
</dbReference>
<keyword evidence="4" id="KW-0969">Cilium</keyword>
<dbReference type="AlphaFoldDB" id="A0A443S6J9"/>
<dbReference type="InterPro" id="IPR029302">
    <property type="entry name" value="IFT43"/>
</dbReference>
<keyword evidence="5" id="KW-1185">Reference proteome</keyword>
<dbReference type="EMBL" id="NCKV01007097">
    <property type="protein sequence ID" value="RWS23114.1"/>
    <property type="molecule type" value="Genomic_DNA"/>
</dbReference>
<dbReference type="PANTHER" id="PTHR33724">
    <property type="entry name" value="INTRAFLAGELLAR TRANSPORT PROTEIN 43 HOMOLOG"/>
    <property type="match status" value="1"/>
</dbReference>
<feature type="compositionally biased region" description="Low complexity" evidence="3">
    <location>
        <begin position="73"/>
        <end position="88"/>
    </location>
</feature>
<evidence type="ECO:0000313" key="4">
    <source>
        <dbReference type="EMBL" id="RWS23114.1"/>
    </source>
</evidence>
<dbReference type="VEuPathDB" id="VectorBase:LDEU008926"/>
<evidence type="ECO:0000256" key="3">
    <source>
        <dbReference type="SAM" id="MobiDB-lite"/>
    </source>
</evidence>
<organism evidence="4 5">
    <name type="scientific">Leptotrombidium deliense</name>
    <dbReference type="NCBI Taxonomy" id="299467"/>
    <lineage>
        <taxon>Eukaryota</taxon>
        <taxon>Metazoa</taxon>
        <taxon>Ecdysozoa</taxon>
        <taxon>Arthropoda</taxon>
        <taxon>Chelicerata</taxon>
        <taxon>Arachnida</taxon>
        <taxon>Acari</taxon>
        <taxon>Acariformes</taxon>
        <taxon>Trombidiformes</taxon>
        <taxon>Prostigmata</taxon>
        <taxon>Anystina</taxon>
        <taxon>Parasitengona</taxon>
        <taxon>Trombiculoidea</taxon>
        <taxon>Trombiculidae</taxon>
        <taxon>Leptotrombidium</taxon>
    </lineage>
</organism>
<feature type="region of interest" description="Disordered" evidence="3">
    <location>
        <begin position="58"/>
        <end position="100"/>
    </location>
</feature>
<gene>
    <name evidence="4" type="ORF">B4U80_07554</name>
</gene>
<comment type="caution">
    <text evidence="4">The sequence shown here is derived from an EMBL/GenBank/DDBJ whole genome shotgun (WGS) entry which is preliminary data.</text>
</comment>